<reference evidence="2 3" key="1">
    <citation type="submission" date="2024-06" db="EMBL/GenBank/DDBJ databases">
        <title>Genomic Encyclopedia of Type Strains, Phase IV (KMG-IV): sequencing the most valuable type-strain genomes for metagenomic binning, comparative biology and taxonomic classification.</title>
        <authorList>
            <person name="Goeker M."/>
        </authorList>
    </citation>
    <scope>NUCLEOTIDE SEQUENCE [LARGE SCALE GENOMIC DNA]</scope>
    <source>
        <strain evidence="2 3">DSM 28303</strain>
    </source>
</reference>
<dbReference type="SUPFAM" id="SSF53098">
    <property type="entry name" value="Ribonuclease H-like"/>
    <property type="match status" value="1"/>
</dbReference>
<dbReference type="PANTHER" id="PTHR46889">
    <property type="entry name" value="TRANSPOSASE INSF FOR INSERTION SEQUENCE IS3B-RELATED"/>
    <property type="match status" value="1"/>
</dbReference>
<gene>
    <name evidence="2" type="ORF">ABID29_000786</name>
</gene>
<dbReference type="Proteomes" id="UP001549122">
    <property type="component" value="Unassembled WGS sequence"/>
</dbReference>
<dbReference type="InterPro" id="IPR001584">
    <property type="entry name" value="Integrase_cat-core"/>
</dbReference>
<proteinExistence type="predicted"/>
<evidence type="ECO:0000313" key="2">
    <source>
        <dbReference type="EMBL" id="MET3557676.1"/>
    </source>
</evidence>
<evidence type="ECO:0000313" key="3">
    <source>
        <dbReference type="Proteomes" id="UP001549122"/>
    </source>
</evidence>
<dbReference type="EMBL" id="JBEPLO010000006">
    <property type="protein sequence ID" value="MET3557676.1"/>
    <property type="molecule type" value="Genomic_DNA"/>
</dbReference>
<dbReference type="InterPro" id="IPR012337">
    <property type="entry name" value="RNaseH-like_sf"/>
</dbReference>
<dbReference type="Pfam" id="PF13333">
    <property type="entry name" value="rve_2"/>
    <property type="match status" value="1"/>
</dbReference>
<dbReference type="PANTHER" id="PTHR46889:SF4">
    <property type="entry name" value="TRANSPOSASE INSO FOR INSERTION SEQUENCE ELEMENT IS911B-RELATED"/>
    <property type="match status" value="1"/>
</dbReference>
<organism evidence="2 3">
    <name type="scientific">Streptococcus rupicaprae</name>
    <dbReference type="NCBI Taxonomy" id="759619"/>
    <lineage>
        <taxon>Bacteria</taxon>
        <taxon>Bacillati</taxon>
        <taxon>Bacillota</taxon>
        <taxon>Bacilli</taxon>
        <taxon>Lactobacillales</taxon>
        <taxon>Streptococcaceae</taxon>
        <taxon>Streptococcus</taxon>
    </lineage>
</organism>
<accession>A0ABV2FGI6</accession>
<name>A0ABV2FGI6_9STRE</name>
<feature type="domain" description="Integrase catalytic" evidence="1">
    <location>
        <begin position="14"/>
        <end position="67"/>
    </location>
</feature>
<keyword evidence="3" id="KW-1185">Reference proteome</keyword>
<sequence>MSRVGKCIDSSPIERFFGHLKTECYDLKAYKTFEELVADINDYIYFYNNERFQEKYNGLAPLEMRNKAVA</sequence>
<dbReference type="InterPro" id="IPR050900">
    <property type="entry name" value="Transposase_IS3/IS150/IS904"/>
</dbReference>
<comment type="caution">
    <text evidence="2">The sequence shown here is derived from an EMBL/GenBank/DDBJ whole genome shotgun (WGS) entry which is preliminary data.</text>
</comment>
<evidence type="ECO:0000259" key="1">
    <source>
        <dbReference type="Pfam" id="PF13333"/>
    </source>
</evidence>
<protein>
    <submittedName>
        <fullName evidence="2">Transposase InsO family protein</fullName>
    </submittedName>
</protein>